<evidence type="ECO:0000256" key="4">
    <source>
        <dbReference type="ARBA" id="ARBA00022692"/>
    </source>
</evidence>
<evidence type="ECO:0000256" key="11">
    <source>
        <dbReference type="HAMAP-Rule" id="MF_00276"/>
    </source>
</evidence>
<dbReference type="NCBIfam" id="TIGR00681">
    <property type="entry name" value="kdpC"/>
    <property type="match status" value="1"/>
</dbReference>
<keyword evidence="3 11" id="KW-0633">Potassium transport</keyword>
<keyword evidence="9 11" id="KW-0406">Ion transport</keyword>
<evidence type="ECO:0000256" key="9">
    <source>
        <dbReference type="ARBA" id="ARBA00023065"/>
    </source>
</evidence>
<dbReference type="Pfam" id="PF02669">
    <property type="entry name" value="KdpC"/>
    <property type="match status" value="1"/>
</dbReference>
<organism evidence="12 13">
    <name type="scientific">Luteimonas flava</name>
    <dbReference type="NCBI Taxonomy" id="3115822"/>
    <lineage>
        <taxon>Bacteria</taxon>
        <taxon>Pseudomonadati</taxon>
        <taxon>Pseudomonadota</taxon>
        <taxon>Gammaproteobacteria</taxon>
        <taxon>Lysobacterales</taxon>
        <taxon>Lysobacteraceae</taxon>
        <taxon>Luteimonas</taxon>
    </lineage>
</organism>
<protein>
    <recommendedName>
        <fullName evidence="11">Potassium-transporting ATPase KdpC subunit</fullName>
    </recommendedName>
    <alternativeName>
        <fullName evidence="11">ATP phosphohydrolase [potassium-transporting] C chain</fullName>
    </alternativeName>
    <alternativeName>
        <fullName evidence="11">Potassium-binding and translocating subunit C</fullName>
    </alternativeName>
    <alternativeName>
        <fullName evidence="11">Potassium-translocating ATPase C chain</fullName>
    </alternativeName>
</protein>
<keyword evidence="2 11" id="KW-1003">Cell membrane</keyword>
<evidence type="ECO:0000313" key="12">
    <source>
        <dbReference type="EMBL" id="MEF3081685.1"/>
    </source>
</evidence>
<keyword evidence="8 11" id="KW-1133">Transmembrane helix</keyword>
<comment type="subunit">
    <text evidence="11">The system is composed of three essential subunits: KdpA, KdpB and KdpC.</text>
</comment>
<evidence type="ECO:0000256" key="3">
    <source>
        <dbReference type="ARBA" id="ARBA00022538"/>
    </source>
</evidence>
<dbReference type="EMBL" id="JAZHBM010000001">
    <property type="protein sequence ID" value="MEF3081685.1"/>
    <property type="molecule type" value="Genomic_DNA"/>
</dbReference>
<dbReference type="InterPro" id="IPR003820">
    <property type="entry name" value="KdpC"/>
</dbReference>
<dbReference type="NCBIfam" id="NF001454">
    <property type="entry name" value="PRK00315.1"/>
    <property type="match status" value="1"/>
</dbReference>
<keyword evidence="5 11" id="KW-0547">Nucleotide-binding</keyword>
<evidence type="ECO:0000256" key="1">
    <source>
        <dbReference type="ARBA" id="ARBA00022448"/>
    </source>
</evidence>
<dbReference type="Proteomes" id="UP001358324">
    <property type="component" value="Unassembled WGS sequence"/>
</dbReference>
<evidence type="ECO:0000313" key="13">
    <source>
        <dbReference type="Proteomes" id="UP001358324"/>
    </source>
</evidence>
<accession>A0ABU7WDV4</accession>
<dbReference type="HAMAP" id="MF_00276">
    <property type="entry name" value="KdpC"/>
    <property type="match status" value="1"/>
</dbReference>
<evidence type="ECO:0000256" key="8">
    <source>
        <dbReference type="ARBA" id="ARBA00022989"/>
    </source>
</evidence>
<evidence type="ECO:0000256" key="6">
    <source>
        <dbReference type="ARBA" id="ARBA00022840"/>
    </source>
</evidence>
<keyword evidence="4 11" id="KW-0812">Transmembrane</keyword>
<comment type="function">
    <text evidence="11">Part of the high-affinity ATP-driven potassium transport (or Kdp) system, which catalyzes the hydrolysis of ATP coupled with the electrogenic transport of potassium into the cytoplasm. This subunit acts as a catalytic chaperone that increases the ATP-binding affinity of the ATP-hydrolyzing subunit KdpB by the formation of a transient KdpB/KdpC/ATP ternary complex.</text>
</comment>
<comment type="caution">
    <text evidence="12">The sequence shown here is derived from an EMBL/GenBank/DDBJ whole genome shotgun (WGS) entry which is preliminary data.</text>
</comment>
<reference evidence="12 13" key="1">
    <citation type="submission" date="2024-01" db="EMBL/GenBank/DDBJ databases">
        <title>Novel species of the genus Luteimonas isolated from rivers.</title>
        <authorList>
            <person name="Lu H."/>
        </authorList>
    </citation>
    <scope>NUCLEOTIDE SEQUENCE [LARGE SCALE GENOMIC DNA]</scope>
    <source>
        <strain evidence="12 13">SMYT11W</strain>
    </source>
</reference>
<comment type="subcellular location">
    <subcellularLocation>
        <location evidence="11">Cell membrane</location>
        <topology evidence="11">Single-pass membrane protein</topology>
    </subcellularLocation>
</comment>
<dbReference type="RefSeq" id="WP_332077416.1">
    <property type="nucleotide sequence ID" value="NZ_JAZHBM010000001.1"/>
</dbReference>
<evidence type="ECO:0000256" key="2">
    <source>
        <dbReference type="ARBA" id="ARBA00022475"/>
    </source>
</evidence>
<keyword evidence="13" id="KW-1185">Reference proteome</keyword>
<keyword evidence="6 11" id="KW-0067">ATP-binding</keyword>
<evidence type="ECO:0000256" key="7">
    <source>
        <dbReference type="ARBA" id="ARBA00022958"/>
    </source>
</evidence>
<keyword evidence="10 11" id="KW-0472">Membrane</keyword>
<keyword evidence="1 11" id="KW-0813">Transport</keyword>
<gene>
    <name evidence="11 12" type="primary">kdpC</name>
    <name evidence="12" type="ORF">V3391_05595</name>
</gene>
<name>A0ABU7WDV4_9GAMM</name>
<dbReference type="PANTHER" id="PTHR30042:SF2">
    <property type="entry name" value="POTASSIUM-TRANSPORTING ATPASE KDPC SUBUNIT"/>
    <property type="match status" value="1"/>
</dbReference>
<keyword evidence="7 11" id="KW-0630">Potassium</keyword>
<evidence type="ECO:0000256" key="10">
    <source>
        <dbReference type="ARBA" id="ARBA00023136"/>
    </source>
</evidence>
<sequence>MSSRESTVHRPAAPDAGTLRPALMLALLTLLCAGLAYALVATGLGRLLFPAQAQGSLVERDGRIVGSALVAQPFADARYFIPRPSAAGFDPMAMAGSNQARSNPELLQTIADTRAEIAARDGIDIADVPADLATRSGSGVDPHISPDAARVQIARVAAARRLDPAQVRALVGAHTQGPTLGVLGAARVDVLALNLALDAADATRGAE</sequence>
<comment type="similarity">
    <text evidence="11">Belongs to the KdpC family.</text>
</comment>
<proteinExistence type="inferred from homology"/>
<evidence type="ECO:0000256" key="5">
    <source>
        <dbReference type="ARBA" id="ARBA00022741"/>
    </source>
</evidence>
<dbReference type="PIRSF" id="PIRSF001296">
    <property type="entry name" value="K_ATPase_KdpC"/>
    <property type="match status" value="1"/>
</dbReference>
<dbReference type="PANTHER" id="PTHR30042">
    <property type="entry name" value="POTASSIUM-TRANSPORTING ATPASE C CHAIN"/>
    <property type="match status" value="1"/>
</dbReference>